<proteinExistence type="predicted"/>
<dbReference type="EMBL" id="BPVZ01000084">
    <property type="protein sequence ID" value="GKV29756.1"/>
    <property type="molecule type" value="Genomic_DNA"/>
</dbReference>
<protein>
    <recommendedName>
        <fullName evidence="4">Transmembrane protein</fullName>
    </recommendedName>
</protein>
<evidence type="ECO:0000313" key="2">
    <source>
        <dbReference type="EMBL" id="GKV29756.1"/>
    </source>
</evidence>
<gene>
    <name evidence="2" type="ORF">SLEP1_g38655</name>
</gene>
<feature type="transmembrane region" description="Helical" evidence="1">
    <location>
        <begin position="42"/>
        <end position="65"/>
    </location>
</feature>
<organism evidence="2 3">
    <name type="scientific">Rubroshorea leprosula</name>
    <dbReference type="NCBI Taxonomy" id="152421"/>
    <lineage>
        <taxon>Eukaryota</taxon>
        <taxon>Viridiplantae</taxon>
        <taxon>Streptophyta</taxon>
        <taxon>Embryophyta</taxon>
        <taxon>Tracheophyta</taxon>
        <taxon>Spermatophyta</taxon>
        <taxon>Magnoliopsida</taxon>
        <taxon>eudicotyledons</taxon>
        <taxon>Gunneridae</taxon>
        <taxon>Pentapetalae</taxon>
        <taxon>rosids</taxon>
        <taxon>malvids</taxon>
        <taxon>Malvales</taxon>
        <taxon>Dipterocarpaceae</taxon>
        <taxon>Rubroshorea</taxon>
    </lineage>
</organism>
<name>A0AAV5KYH3_9ROSI</name>
<comment type="caution">
    <text evidence="2">The sequence shown here is derived from an EMBL/GenBank/DDBJ whole genome shotgun (WGS) entry which is preliminary data.</text>
</comment>
<dbReference type="AlphaFoldDB" id="A0AAV5KYH3"/>
<keyword evidence="1" id="KW-0472">Membrane</keyword>
<reference evidence="2 3" key="1">
    <citation type="journal article" date="2021" name="Commun. Biol.">
        <title>The genome of Shorea leprosula (Dipterocarpaceae) highlights the ecological relevance of drought in aseasonal tropical rainforests.</title>
        <authorList>
            <person name="Ng K.K.S."/>
            <person name="Kobayashi M.J."/>
            <person name="Fawcett J.A."/>
            <person name="Hatakeyama M."/>
            <person name="Paape T."/>
            <person name="Ng C.H."/>
            <person name="Ang C.C."/>
            <person name="Tnah L.H."/>
            <person name="Lee C.T."/>
            <person name="Nishiyama T."/>
            <person name="Sese J."/>
            <person name="O'Brien M.J."/>
            <person name="Copetti D."/>
            <person name="Mohd Noor M.I."/>
            <person name="Ong R.C."/>
            <person name="Putra M."/>
            <person name="Sireger I.Z."/>
            <person name="Indrioko S."/>
            <person name="Kosugi Y."/>
            <person name="Izuno A."/>
            <person name="Isagi Y."/>
            <person name="Lee S.L."/>
            <person name="Shimizu K.K."/>
        </authorList>
    </citation>
    <scope>NUCLEOTIDE SEQUENCE [LARGE SCALE GENOMIC DNA]</scope>
    <source>
        <strain evidence="2">214</strain>
    </source>
</reference>
<evidence type="ECO:0008006" key="4">
    <source>
        <dbReference type="Google" id="ProtNLM"/>
    </source>
</evidence>
<accession>A0AAV5KYH3</accession>
<sequence>MHFRTGILTRCTGVLLYEFHYCSNLNMNQFLLRMIQAEKLDFTAFTSIFLVFLLCGTKSLFWVFLFCVDGFTKPKSGDWDDR</sequence>
<keyword evidence="1" id="KW-1133">Transmembrane helix</keyword>
<evidence type="ECO:0000313" key="3">
    <source>
        <dbReference type="Proteomes" id="UP001054252"/>
    </source>
</evidence>
<evidence type="ECO:0000256" key="1">
    <source>
        <dbReference type="SAM" id="Phobius"/>
    </source>
</evidence>
<keyword evidence="1" id="KW-0812">Transmembrane</keyword>
<dbReference type="Proteomes" id="UP001054252">
    <property type="component" value="Unassembled WGS sequence"/>
</dbReference>
<keyword evidence="3" id="KW-1185">Reference proteome</keyword>